<accession>A0ABD5Z6I5</accession>
<feature type="compositionally biased region" description="Acidic residues" evidence="1">
    <location>
        <begin position="153"/>
        <end position="162"/>
    </location>
</feature>
<feature type="region of interest" description="Disordered" evidence="1">
    <location>
        <begin position="61"/>
        <end position="196"/>
    </location>
</feature>
<feature type="compositionally biased region" description="Acidic residues" evidence="1">
    <location>
        <begin position="61"/>
        <end position="73"/>
    </location>
</feature>
<organism evidence="2 3">
    <name type="scientific">Halospeciosus flavus</name>
    <dbReference type="NCBI Taxonomy" id="3032283"/>
    <lineage>
        <taxon>Archaea</taxon>
        <taxon>Methanobacteriati</taxon>
        <taxon>Methanobacteriota</taxon>
        <taxon>Stenosarchaea group</taxon>
        <taxon>Halobacteria</taxon>
        <taxon>Halobacteriales</taxon>
        <taxon>Halobacteriaceae</taxon>
        <taxon>Halospeciosus</taxon>
    </lineage>
</organism>
<feature type="compositionally biased region" description="Basic and acidic residues" evidence="1">
    <location>
        <begin position="115"/>
        <end position="136"/>
    </location>
</feature>
<proteinExistence type="predicted"/>
<dbReference type="AlphaFoldDB" id="A0ABD5Z6I5"/>
<dbReference type="Pfam" id="PF19126">
    <property type="entry name" value="DUF5810"/>
    <property type="match status" value="1"/>
</dbReference>
<evidence type="ECO:0000313" key="3">
    <source>
        <dbReference type="Proteomes" id="UP001596447"/>
    </source>
</evidence>
<protein>
    <submittedName>
        <fullName evidence="2">DUF5810 domain-containing protein</fullName>
    </submittedName>
</protein>
<dbReference type="RefSeq" id="WP_279527624.1">
    <property type="nucleotide sequence ID" value="NZ_CP122312.1"/>
</dbReference>
<keyword evidence="3" id="KW-1185">Reference proteome</keyword>
<name>A0ABD5Z6I5_9EURY</name>
<reference evidence="2 3" key="1">
    <citation type="journal article" date="2019" name="Int. J. Syst. Evol. Microbiol.">
        <title>The Global Catalogue of Microorganisms (GCM) 10K type strain sequencing project: providing services to taxonomists for standard genome sequencing and annotation.</title>
        <authorList>
            <consortium name="The Broad Institute Genomics Platform"/>
            <consortium name="The Broad Institute Genome Sequencing Center for Infectious Disease"/>
            <person name="Wu L."/>
            <person name="Ma J."/>
        </authorList>
    </citation>
    <scope>NUCLEOTIDE SEQUENCE [LARGE SCALE GENOMIC DNA]</scope>
    <source>
        <strain evidence="2 3">XZGYJ-43</strain>
    </source>
</reference>
<comment type="caution">
    <text evidence="2">The sequence shown here is derived from an EMBL/GenBank/DDBJ whole genome shotgun (WGS) entry which is preliminary data.</text>
</comment>
<dbReference type="EMBL" id="JBHTAR010000011">
    <property type="protein sequence ID" value="MFC7200859.1"/>
    <property type="molecule type" value="Genomic_DNA"/>
</dbReference>
<feature type="compositionally biased region" description="Acidic residues" evidence="1">
    <location>
        <begin position="173"/>
        <end position="196"/>
    </location>
</feature>
<gene>
    <name evidence="2" type="ORF">ACFQJ9_15830</name>
</gene>
<dbReference type="InterPro" id="IPR043833">
    <property type="entry name" value="DUF5810"/>
</dbReference>
<evidence type="ECO:0000313" key="2">
    <source>
        <dbReference type="EMBL" id="MFC7200859.1"/>
    </source>
</evidence>
<sequence length="196" mass="21641">MGYACPVCATPQADDEHLANHLAFTALLGDEEHETWLDEHVPGWEDAGPDELAPEVVEFAEETEYEEVFEDTTDQQRRQQHAGGHEGHDGHDHGEESFEDRMARELGGDDDDSDERSHAGHDHSHDHGHQHGHGTERPGQQGTGAIDVAGADSLDDEAQDILEEAHELTREMYDDERDGAEEDDGRGDGASEDESE</sequence>
<feature type="compositionally biased region" description="Basic and acidic residues" evidence="1">
    <location>
        <begin position="163"/>
        <end position="172"/>
    </location>
</feature>
<dbReference type="Proteomes" id="UP001596447">
    <property type="component" value="Unassembled WGS sequence"/>
</dbReference>
<evidence type="ECO:0000256" key="1">
    <source>
        <dbReference type="SAM" id="MobiDB-lite"/>
    </source>
</evidence>
<feature type="compositionally biased region" description="Basic and acidic residues" evidence="1">
    <location>
        <begin position="83"/>
        <end position="107"/>
    </location>
</feature>